<accession>A0A841JWS0</accession>
<dbReference type="InterPro" id="IPR049712">
    <property type="entry name" value="Poly_export"/>
</dbReference>
<dbReference type="PANTHER" id="PTHR33619:SF3">
    <property type="entry name" value="POLYSACCHARIDE EXPORT PROTEIN GFCE-RELATED"/>
    <property type="match status" value="1"/>
</dbReference>
<comment type="caution">
    <text evidence="4">The sequence shown here is derived from an EMBL/GenBank/DDBJ whole genome shotgun (WGS) entry which is preliminary data.</text>
</comment>
<dbReference type="InterPro" id="IPR003715">
    <property type="entry name" value="Poly_export_N"/>
</dbReference>
<dbReference type="Pfam" id="PF02563">
    <property type="entry name" value="Poly_export"/>
    <property type="match status" value="1"/>
</dbReference>
<dbReference type="RefSeq" id="WP_050061846.1">
    <property type="nucleotide sequence ID" value="NZ_JACHEK010000002.1"/>
</dbReference>
<dbReference type="AlphaFoldDB" id="A0A841JWS0"/>
<dbReference type="PANTHER" id="PTHR33619">
    <property type="entry name" value="POLYSACCHARIDE EXPORT PROTEIN GFCE-RELATED"/>
    <property type="match status" value="1"/>
</dbReference>
<feature type="domain" description="Soluble ligand binding" evidence="3">
    <location>
        <begin position="138"/>
        <end position="187"/>
    </location>
</feature>
<evidence type="ECO:0000256" key="1">
    <source>
        <dbReference type="ARBA" id="ARBA00022729"/>
    </source>
</evidence>
<dbReference type="Gene3D" id="3.10.560.10">
    <property type="entry name" value="Outer membrane lipoprotein wza domain like"/>
    <property type="match status" value="1"/>
</dbReference>
<dbReference type="Pfam" id="PF10531">
    <property type="entry name" value="SLBB"/>
    <property type="match status" value="1"/>
</dbReference>
<dbReference type="GO" id="GO:0015159">
    <property type="term" value="F:polysaccharide transmembrane transporter activity"/>
    <property type="evidence" value="ECO:0007669"/>
    <property type="project" value="InterPro"/>
</dbReference>
<proteinExistence type="predicted"/>
<gene>
    <name evidence="4" type="ORF">HNQ77_000832</name>
</gene>
<protein>
    <submittedName>
        <fullName evidence="4">Polysaccharide export outer membrane protein</fullName>
    </submittedName>
</protein>
<organism evidence="4 5">
    <name type="scientific">Silvibacterium bohemicum</name>
    <dbReference type="NCBI Taxonomy" id="1577686"/>
    <lineage>
        <taxon>Bacteria</taxon>
        <taxon>Pseudomonadati</taxon>
        <taxon>Acidobacteriota</taxon>
        <taxon>Terriglobia</taxon>
        <taxon>Terriglobales</taxon>
        <taxon>Acidobacteriaceae</taxon>
        <taxon>Silvibacterium</taxon>
    </lineage>
</organism>
<name>A0A841JWS0_9BACT</name>
<dbReference type="Proteomes" id="UP000538666">
    <property type="component" value="Unassembled WGS sequence"/>
</dbReference>
<evidence type="ECO:0000259" key="2">
    <source>
        <dbReference type="Pfam" id="PF02563"/>
    </source>
</evidence>
<keyword evidence="5" id="KW-1185">Reference proteome</keyword>
<evidence type="ECO:0000259" key="3">
    <source>
        <dbReference type="Pfam" id="PF10531"/>
    </source>
</evidence>
<dbReference type="InterPro" id="IPR019554">
    <property type="entry name" value="Soluble_ligand-bd"/>
</dbReference>
<feature type="domain" description="Polysaccharide export protein N-terminal" evidence="2">
    <location>
        <begin position="59"/>
        <end position="130"/>
    </location>
</feature>
<sequence>MKDGADQRIHFGLVVIVLATSLSAQVLAPTQTHDKIPPPVETASLDKTLVPSSVKPHDGSFVIGNDDLLAINVWKEPDISRSIPVRPDGRISLPLVGELQAAGRTPLQLEQEIAGKLRNYIAEPEVAVIVQQINSAKFNILGEVAKPGSYSLVGETTVLDAIAAAGGFKDFAKQKSIYILRPNPGGGGENRIAFNYKDVIKGKKTEQNIKLEPRDTVIVP</sequence>
<reference evidence="4 5" key="1">
    <citation type="submission" date="2020-08" db="EMBL/GenBank/DDBJ databases">
        <title>Genomic Encyclopedia of Type Strains, Phase IV (KMG-IV): sequencing the most valuable type-strain genomes for metagenomic binning, comparative biology and taxonomic classification.</title>
        <authorList>
            <person name="Goeker M."/>
        </authorList>
    </citation>
    <scope>NUCLEOTIDE SEQUENCE [LARGE SCALE GENOMIC DNA]</scope>
    <source>
        <strain evidence="4 5">DSM 103733</strain>
    </source>
</reference>
<dbReference type="OrthoDB" id="193635at2"/>
<evidence type="ECO:0000313" key="5">
    <source>
        <dbReference type="Proteomes" id="UP000538666"/>
    </source>
</evidence>
<evidence type="ECO:0000313" key="4">
    <source>
        <dbReference type="EMBL" id="MBB6142888.1"/>
    </source>
</evidence>
<keyword evidence="1" id="KW-0732">Signal</keyword>
<dbReference type="EMBL" id="JACHEK010000002">
    <property type="protein sequence ID" value="MBB6142888.1"/>
    <property type="molecule type" value="Genomic_DNA"/>
</dbReference>